<dbReference type="Proteomes" id="UP000706333">
    <property type="component" value="Unassembled WGS sequence"/>
</dbReference>
<gene>
    <name evidence="2" type="ORF">CCR87_14205</name>
</gene>
<evidence type="ECO:0000313" key="3">
    <source>
        <dbReference type="Proteomes" id="UP000706333"/>
    </source>
</evidence>
<keyword evidence="1" id="KW-0812">Transmembrane</keyword>
<sequence length="88" mass="9179">MVLGMVIAVACLGWGGLMAALLLGQPVWLALAVQSGLGAGLMLVWSSVRALRGRTVAWMPDPAEAPCWTHARGAALPPAIQRALLPPR</sequence>
<evidence type="ECO:0000256" key="1">
    <source>
        <dbReference type="SAM" id="Phobius"/>
    </source>
</evidence>
<evidence type="ECO:0000313" key="2">
    <source>
        <dbReference type="EMBL" id="MBK5928466.1"/>
    </source>
</evidence>
<name>A0A934TMY7_9RHOB</name>
<keyword evidence="1" id="KW-1133">Transmembrane helix</keyword>
<dbReference type="AlphaFoldDB" id="A0A934TMY7"/>
<comment type="caution">
    <text evidence="2">The sequence shown here is derived from an EMBL/GenBank/DDBJ whole genome shotgun (WGS) entry which is preliminary data.</text>
</comment>
<dbReference type="RefSeq" id="WP_201158230.1">
    <property type="nucleotide sequence ID" value="NZ_NHSD01000306.1"/>
</dbReference>
<feature type="transmembrane region" description="Helical" evidence="1">
    <location>
        <begin position="29"/>
        <end position="48"/>
    </location>
</feature>
<keyword evidence="3" id="KW-1185">Reference proteome</keyword>
<reference evidence="2" key="2">
    <citation type="journal article" date="2020" name="Microorganisms">
        <title>Osmotic Adaptation and Compatible Solute Biosynthesis of Phototrophic Bacteria as Revealed from Genome Analyses.</title>
        <authorList>
            <person name="Imhoff J.F."/>
            <person name="Rahn T."/>
            <person name="Kunzel S."/>
            <person name="Keller A."/>
            <person name="Neulinger S.C."/>
        </authorList>
    </citation>
    <scope>NUCLEOTIDE SEQUENCE</scope>
    <source>
        <strain evidence="2">LMG 28126</strain>
    </source>
</reference>
<keyword evidence="1" id="KW-0472">Membrane</keyword>
<reference evidence="2" key="1">
    <citation type="submission" date="2017-05" db="EMBL/GenBank/DDBJ databases">
        <authorList>
            <person name="Imhoff J.F."/>
            <person name="Rahn T."/>
            <person name="Kuenzel S."/>
            <person name="Neulinger S.C."/>
        </authorList>
    </citation>
    <scope>NUCLEOTIDE SEQUENCE</scope>
    <source>
        <strain evidence="2">LMG 28126</strain>
    </source>
</reference>
<proteinExistence type="predicted"/>
<organism evidence="2 3">
    <name type="scientific">Rhodobaculum claviforme</name>
    <dbReference type="NCBI Taxonomy" id="1549854"/>
    <lineage>
        <taxon>Bacteria</taxon>
        <taxon>Pseudomonadati</taxon>
        <taxon>Pseudomonadota</taxon>
        <taxon>Alphaproteobacteria</taxon>
        <taxon>Rhodobacterales</taxon>
        <taxon>Paracoccaceae</taxon>
        <taxon>Rhodobaculum</taxon>
    </lineage>
</organism>
<protein>
    <submittedName>
        <fullName evidence="2">Uncharacterized protein</fullName>
    </submittedName>
</protein>
<dbReference type="EMBL" id="NHSD01000306">
    <property type="protein sequence ID" value="MBK5928466.1"/>
    <property type="molecule type" value="Genomic_DNA"/>
</dbReference>
<accession>A0A934TMY7</accession>